<dbReference type="PANTHER" id="PTHR23416">
    <property type="entry name" value="SIALIC ACID SYNTHASE-RELATED"/>
    <property type="match status" value="1"/>
</dbReference>
<dbReference type="PROSITE" id="PS00101">
    <property type="entry name" value="HEXAPEP_TRANSFERASES"/>
    <property type="match status" value="1"/>
</dbReference>
<evidence type="ECO:0000313" key="3">
    <source>
        <dbReference type="EMBL" id="MDP1453908.1"/>
    </source>
</evidence>
<protein>
    <submittedName>
        <fullName evidence="3">Acyltransferase</fullName>
        <ecNumber evidence="3">2.3.1.-</ecNumber>
    </submittedName>
</protein>
<keyword evidence="3" id="KW-0012">Acyltransferase</keyword>
<dbReference type="InterPro" id="IPR018357">
    <property type="entry name" value="Hexapep_transf_CS"/>
</dbReference>
<dbReference type="EC" id="2.3.1.-" evidence="3"/>
<comment type="caution">
    <text evidence="3">The sequence shown here is derived from an EMBL/GenBank/DDBJ whole genome shotgun (WGS) entry which is preliminary data.</text>
</comment>
<dbReference type="RefSeq" id="WP_305162191.1">
    <property type="nucleotide sequence ID" value="NZ_JAUUTW010000034.1"/>
</dbReference>
<dbReference type="InterPro" id="IPR011004">
    <property type="entry name" value="Trimer_LpxA-like_sf"/>
</dbReference>
<proteinExistence type="predicted"/>
<accession>A0AA90P5E3</accession>
<dbReference type="EMBL" id="JAUUTW010000034">
    <property type="protein sequence ID" value="MDP1453908.1"/>
    <property type="molecule type" value="Genomic_DNA"/>
</dbReference>
<reference evidence="3" key="1">
    <citation type="submission" date="2023-07" db="EMBL/GenBank/DDBJ databases">
        <title>Murine gut Bacillus species.</title>
        <authorList>
            <person name="Gutman E."/>
            <person name="Hashuel R."/>
            <person name="Litvak Y."/>
        </authorList>
    </citation>
    <scope>NUCLEOTIDE SEQUENCE</scope>
    <source>
        <strain evidence="3">RU293</strain>
    </source>
</reference>
<evidence type="ECO:0000256" key="1">
    <source>
        <dbReference type="ARBA" id="ARBA00022679"/>
    </source>
</evidence>
<dbReference type="Gene3D" id="2.160.10.10">
    <property type="entry name" value="Hexapeptide repeat proteins"/>
    <property type="match status" value="1"/>
</dbReference>
<gene>
    <name evidence="3" type="ORF">Q8G36_23465</name>
</gene>
<sequence length="309" mass="34608">MYNESVFNTLKVGIDSMEIISNILHKPETNNEIHFIGNTEDEISFVNSKIKFWGKGNRLIIERGAGFKNATLNFNGNNSLIIIGKSKRDATMSVSVWNDNTFFLGRNYSFNGLARFILSEQKNLFIGDDNMFSSGVVVRLADPHLIYDVTTQKRINPTKSVYLGDHIWIGQDVMILKGAEVGTGSILGAKSLVAKSIPSNVAAAGSPARVVRKNVFWARPSVHAYTEKETVESQNFPDGRFVYTPKGSTAKHFAKIEEQLNTVTSVEEKTDILTPYLDVTSKNRFFLPVPPEKKKTFFDRIFANEARSK</sequence>
<evidence type="ECO:0000256" key="2">
    <source>
        <dbReference type="ARBA" id="ARBA00022737"/>
    </source>
</evidence>
<name>A0AA90P5E3_9BACI</name>
<dbReference type="Proteomes" id="UP001178275">
    <property type="component" value="Unassembled WGS sequence"/>
</dbReference>
<dbReference type="PANTHER" id="PTHR23416:SF78">
    <property type="entry name" value="LIPOPOLYSACCHARIDE BIOSYNTHESIS O-ACETYL TRANSFERASE WBBJ-RELATED"/>
    <property type="match status" value="1"/>
</dbReference>
<organism evidence="3 4">
    <name type="scientific">Peribacillus frigoritolerans</name>
    <dbReference type="NCBI Taxonomy" id="450367"/>
    <lineage>
        <taxon>Bacteria</taxon>
        <taxon>Bacillati</taxon>
        <taxon>Bacillota</taxon>
        <taxon>Bacilli</taxon>
        <taxon>Bacillales</taxon>
        <taxon>Bacillaceae</taxon>
        <taxon>Peribacillus</taxon>
    </lineage>
</organism>
<dbReference type="GO" id="GO:0016746">
    <property type="term" value="F:acyltransferase activity"/>
    <property type="evidence" value="ECO:0007669"/>
    <property type="project" value="UniProtKB-KW"/>
</dbReference>
<dbReference type="AlphaFoldDB" id="A0AA90P5E3"/>
<evidence type="ECO:0000313" key="4">
    <source>
        <dbReference type="Proteomes" id="UP001178275"/>
    </source>
</evidence>
<dbReference type="InterPro" id="IPR051159">
    <property type="entry name" value="Hexapeptide_acetyltransf"/>
</dbReference>
<dbReference type="SUPFAM" id="SSF51161">
    <property type="entry name" value="Trimeric LpxA-like enzymes"/>
    <property type="match status" value="1"/>
</dbReference>
<keyword evidence="2" id="KW-0677">Repeat</keyword>
<dbReference type="CDD" id="cd04647">
    <property type="entry name" value="LbH_MAT_like"/>
    <property type="match status" value="1"/>
</dbReference>
<keyword evidence="1 3" id="KW-0808">Transferase</keyword>